<dbReference type="InterPro" id="IPR058031">
    <property type="entry name" value="AAA_lid_NorR"/>
</dbReference>
<feature type="domain" description="PAS" evidence="10">
    <location>
        <begin position="186"/>
        <end position="258"/>
    </location>
</feature>
<dbReference type="Pfam" id="PF18024">
    <property type="entry name" value="HTH_50"/>
    <property type="match status" value="1"/>
</dbReference>
<dbReference type="FunFam" id="3.40.50.300:FF:000006">
    <property type="entry name" value="DNA-binding transcriptional regulator NtrC"/>
    <property type="match status" value="1"/>
</dbReference>
<proteinExistence type="predicted"/>
<dbReference type="CDD" id="cd00130">
    <property type="entry name" value="PAS"/>
    <property type="match status" value="2"/>
</dbReference>
<dbReference type="InterPro" id="IPR035965">
    <property type="entry name" value="PAS-like_dom_sf"/>
</dbReference>
<evidence type="ECO:0000256" key="2">
    <source>
        <dbReference type="ARBA" id="ARBA00022797"/>
    </source>
</evidence>
<keyword evidence="2" id="KW-0058">Aromatic hydrocarbons catabolism</keyword>
<dbReference type="InterPro" id="IPR025944">
    <property type="entry name" value="Sigma_54_int_dom_CS"/>
</dbReference>
<evidence type="ECO:0000259" key="10">
    <source>
        <dbReference type="PROSITE" id="PS50112"/>
    </source>
</evidence>
<dbReference type="InterPro" id="IPR003593">
    <property type="entry name" value="AAA+_ATPase"/>
</dbReference>
<dbReference type="SMART" id="SM00382">
    <property type="entry name" value="AAA"/>
    <property type="match status" value="1"/>
</dbReference>
<dbReference type="InterPro" id="IPR001610">
    <property type="entry name" value="PAC"/>
</dbReference>
<dbReference type="PANTHER" id="PTHR32071">
    <property type="entry name" value="TRANSCRIPTIONAL REGULATORY PROTEIN"/>
    <property type="match status" value="1"/>
</dbReference>
<dbReference type="InterPro" id="IPR000014">
    <property type="entry name" value="PAS"/>
</dbReference>
<dbReference type="InterPro" id="IPR000700">
    <property type="entry name" value="PAS-assoc_C"/>
</dbReference>
<dbReference type="Gene3D" id="1.10.10.60">
    <property type="entry name" value="Homeodomain-like"/>
    <property type="match status" value="1"/>
</dbReference>
<feature type="domain" description="PAC" evidence="11">
    <location>
        <begin position="262"/>
        <end position="315"/>
    </location>
</feature>
<evidence type="ECO:0000256" key="8">
    <source>
        <dbReference type="SAM" id="Coils"/>
    </source>
</evidence>
<sequence length="678" mass="77651">MGVSLRENHIDTNMVLKQKVKSLVADNKVLRDELGKLKLRLEISGSKPALAKLTLEQLPIGVLIWGSVSGEILKANLEMEKIIGLSAEQLVGQNYFNLYGSDKGWACYQDDNHLWLLNDLPSFRSSAQVKISRNVELLLRRRDGTELWVLVSTSPIKDEHGRIYAICSIMQNIDKHKRAEDKVRKNEERLNYALNASDEGLWDFDYFKDEGYLSPRYFKMLGYRDNAFSGTQASWVQLLHPDDRKKAVQSFRDVVEKRKDSYRSTYRLRTKSGDYRWILSRAVVVNRDENNKFVRVVGTHLDITEMRKMEEALLEANRKLEAQVRNKTEALNESLSLSKRMRAELTELNLLKTKGRNFVAHSPEMEQLLLTAIKLSRRNVSNILITGDSGTGKSRIAKFIHEISGGSNRPFVQINCAALPESLLEAELFGYEKGAFTGAKDEGKAGLFELAQGGTMFLDEIGEMPVTVQAKLLKCLDEKEIMHLGGVRPIRIECMVVAATNAVLHDLIEKKRFRRDLFFRLNTFPIKLPSLKERPEDILPLINHFLTRYNKQYGLNRKISSKGYKILQHYDFPGNVRELRNLVNKVVVLSEDDLLDEMIVHELQTAPRPDNNMQGVTDESEYDFEEQVALFEIRLLSDAIKKHKSTRMVASALNMSQSAVMRRVKKHGLSRLLEQQKK</sequence>
<keyword evidence="6" id="KW-0804">Transcription</keyword>
<dbReference type="Gene3D" id="3.40.50.300">
    <property type="entry name" value="P-loop containing nucleotide triphosphate hydrolases"/>
    <property type="match status" value="1"/>
</dbReference>
<evidence type="ECO:0000256" key="7">
    <source>
        <dbReference type="ARBA" id="ARBA00029500"/>
    </source>
</evidence>
<dbReference type="PROSITE" id="PS50113">
    <property type="entry name" value="PAC"/>
    <property type="match status" value="2"/>
</dbReference>
<dbReference type="GO" id="GO:0005524">
    <property type="term" value="F:ATP binding"/>
    <property type="evidence" value="ECO:0007669"/>
    <property type="project" value="UniProtKB-KW"/>
</dbReference>
<dbReference type="Gene3D" id="3.30.450.20">
    <property type="entry name" value="PAS domain"/>
    <property type="match status" value="2"/>
</dbReference>
<evidence type="ECO:0000256" key="4">
    <source>
        <dbReference type="ARBA" id="ARBA00023015"/>
    </source>
</evidence>
<keyword evidence="8" id="KW-0175">Coiled coil</keyword>
<dbReference type="SUPFAM" id="SSF55785">
    <property type="entry name" value="PYP-like sensor domain (PAS domain)"/>
    <property type="match status" value="2"/>
</dbReference>
<dbReference type="InterPro" id="IPR009057">
    <property type="entry name" value="Homeodomain-like_sf"/>
</dbReference>
<dbReference type="SMART" id="SM00086">
    <property type="entry name" value="PAC"/>
    <property type="match status" value="2"/>
</dbReference>
<dbReference type="InterPro" id="IPR025943">
    <property type="entry name" value="Sigma_54_int_dom_ATP-bd_2"/>
</dbReference>
<feature type="domain" description="PAC" evidence="11">
    <location>
        <begin position="133"/>
        <end position="185"/>
    </location>
</feature>
<dbReference type="Pfam" id="PF00158">
    <property type="entry name" value="Sigma54_activat"/>
    <property type="match status" value="1"/>
</dbReference>
<dbReference type="Gene3D" id="1.10.8.60">
    <property type="match status" value="1"/>
</dbReference>
<dbReference type="GO" id="GO:0006355">
    <property type="term" value="P:regulation of DNA-templated transcription"/>
    <property type="evidence" value="ECO:0007669"/>
    <property type="project" value="InterPro"/>
</dbReference>
<feature type="domain" description="Sigma-54 factor interaction" evidence="9">
    <location>
        <begin position="358"/>
        <end position="588"/>
    </location>
</feature>
<evidence type="ECO:0000259" key="9">
    <source>
        <dbReference type="PROSITE" id="PS50045"/>
    </source>
</evidence>
<feature type="coiled-coil region" evidence="8">
    <location>
        <begin position="303"/>
        <end position="333"/>
    </location>
</feature>
<dbReference type="PROSITE" id="PS00688">
    <property type="entry name" value="SIGMA54_INTERACT_3"/>
    <property type="match status" value="1"/>
</dbReference>
<protein>
    <recommendedName>
        <fullName evidence="7">HTH-type transcriptional regulatory protein TyrR</fullName>
    </recommendedName>
</protein>
<dbReference type="InterPro" id="IPR025662">
    <property type="entry name" value="Sigma_54_int_dom_ATP-bd_1"/>
</dbReference>
<accession>A0A1H0TBZ0</accession>
<feature type="domain" description="PAS" evidence="10">
    <location>
        <begin position="67"/>
        <end position="96"/>
    </location>
</feature>
<evidence type="ECO:0000256" key="5">
    <source>
        <dbReference type="ARBA" id="ARBA00023125"/>
    </source>
</evidence>
<evidence type="ECO:0000313" key="12">
    <source>
        <dbReference type="EMBL" id="SDP51118.1"/>
    </source>
</evidence>
<dbReference type="Pfam" id="PF13426">
    <property type="entry name" value="PAS_9"/>
    <property type="match status" value="1"/>
</dbReference>
<dbReference type="STRING" id="91360.SAMN05660330_02993"/>
<keyword evidence="1" id="KW-0547">Nucleotide-binding</keyword>
<evidence type="ECO:0000256" key="1">
    <source>
        <dbReference type="ARBA" id="ARBA00022741"/>
    </source>
</evidence>
<dbReference type="InterPro" id="IPR013655">
    <property type="entry name" value="PAS_fold_3"/>
</dbReference>
<dbReference type="EMBL" id="FNJI01000023">
    <property type="protein sequence ID" value="SDP51118.1"/>
    <property type="molecule type" value="Genomic_DNA"/>
</dbReference>
<dbReference type="SUPFAM" id="SSF52540">
    <property type="entry name" value="P-loop containing nucleoside triphosphate hydrolases"/>
    <property type="match status" value="1"/>
</dbReference>
<reference evidence="12 13" key="1">
    <citation type="submission" date="2016-10" db="EMBL/GenBank/DDBJ databases">
        <authorList>
            <person name="de Groot N.N."/>
        </authorList>
    </citation>
    <scope>NUCLEOTIDE SEQUENCE [LARGE SCALE GENOMIC DNA]</scope>
    <source>
        <strain evidence="12 13">DSM 12130</strain>
    </source>
</reference>
<dbReference type="PROSITE" id="PS50112">
    <property type="entry name" value="PAS"/>
    <property type="match status" value="2"/>
</dbReference>
<dbReference type="PROSITE" id="PS00675">
    <property type="entry name" value="SIGMA54_INTERACT_1"/>
    <property type="match status" value="1"/>
</dbReference>
<dbReference type="Pfam" id="PF25601">
    <property type="entry name" value="AAA_lid_14"/>
    <property type="match status" value="1"/>
</dbReference>
<dbReference type="InterPro" id="IPR027417">
    <property type="entry name" value="P-loop_NTPase"/>
</dbReference>
<gene>
    <name evidence="12" type="ORF">SAMN05660330_02993</name>
</gene>
<keyword evidence="5" id="KW-0238">DNA-binding</keyword>
<dbReference type="PROSITE" id="PS00676">
    <property type="entry name" value="SIGMA54_INTERACT_2"/>
    <property type="match status" value="1"/>
</dbReference>
<dbReference type="Pfam" id="PF08447">
    <property type="entry name" value="PAS_3"/>
    <property type="match status" value="1"/>
</dbReference>
<dbReference type="GO" id="GO:0003677">
    <property type="term" value="F:DNA binding"/>
    <property type="evidence" value="ECO:0007669"/>
    <property type="project" value="UniProtKB-KW"/>
</dbReference>
<keyword evidence="13" id="KW-1185">Reference proteome</keyword>
<evidence type="ECO:0000256" key="3">
    <source>
        <dbReference type="ARBA" id="ARBA00022840"/>
    </source>
</evidence>
<dbReference type="NCBIfam" id="TIGR00229">
    <property type="entry name" value="sensory_box"/>
    <property type="match status" value="2"/>
</dbReference>
<keyword evidence="4" id="KW-0805">Transcription regulation</keyword>
<dbReference type="InterPro" id="IPR030828">
    <property type="entry name" value="HTH_TyrR"/>
</dbReference>
<dbReference type="PROSITE" id="PS50045">
    <property type="entry name" value="SIGMA54_INTERACT_4"/>
    <property type="match status" value="1"/>
</dbReference>
<dbReference type="CDD" id="cd00009">
    <property type="entry name" value="AAA"/>
    <property type="match status" value="1"/>
</dbReference>
<dbReference type="AlphaFoldDB" id="A0A1H0TBZ0"/>
<organism evidence="12 13">
    <name type="scientific">Desulforhopalus singaporensis</name>
    <dbReference type="NCBI Taxonomy" id="91360"/>
    <lineage>
        <taxon>Bacteria</taxon>
        <taxon>Pseudomonadati</taxon>
        <taxon>Thermodesulfobacteriota</taxon>
        <taxon>Desulfobulbia</taxon>
        <taxon>Desulfobulbales</taxon>
        <taxon>Desulfocapsaceae</taxon>
        <taxon>Desulforhopalus</taxon>
    </lineage>
</organism>
<keyword evidence="3" id="KW-0067">ATP-binding</keyword>
<dbReference type="SUPFAM" id="SSF46689">
    <property type="entry name" value="Homeodomain-like"/>
    <property type="match status" value="1"/>
</dbReference>
<dbReference type="Proteomes" id="UP000199073">
    <property type="component" value="Unassembled WGS sequence"/>
</dbReference>
<evidence type="ECO:0000313" key="13">
    <source>
        <dbReference type="Proteomes" id="UP000199073"/>
    </source>
</evidence>
<evidence type="ECO:0000256" key="6">
    <source>
        <dbReference type="ARBA" id="ARBA00023163"/>
    </source>
</evidence>
<dbReference type="InterPro" id="IPR002078">
    <property type="entry name" value="Sigma_54_int"/>
</dbReference>
<name>A0A1H0TBZ0_9BACT</name>
<dbReference type="SMART" id="SM00091">
    <property type="entry name" value="PAS"/>
    <property type="match status" value="2"/>
</dbReference>
<evidence type="ECO:0000259" key="11">
    <source>
        <dbReference type="PROSITE" id="PS50113"/>
    </source>
</evidence>